<protein>
    <submittedName>
        <fullName evidence="6">MerR family transcriptional regulator</fullName>
    </submittedName>
</protein>
<evidence type="ECO:0000313" key="7">
    <source>
        <dbReference type="Proteomes" id="UP001597252"/>
    </source>
</evidence>
<evidence type="ECO:0000259" key="5">
    <source>
        <dbReference type="PROSITE" id="PS50937"/>
    </source>
</evidence>
<dbReference type="PANTHER" id="PTHR30204:SF69">
    <property type="entry name" value="MERR-FAMILY TRANSCRIPTIONAL REGULATOR"/>
    <property type="match status" value="1"/>
</dbReference>
<dbReference type="InterPro" id="IPR009061">
    <property type="entry name" value="DNA-bd_dom_put_sf"/>
</dbReference>
<name>A0ABW4E704_9LACO</name>
<dbReference type="Gene3D" id="1.10.1660.10">
    <property type="match status" value="1"/>
</dbReference>
<keyword evidence="2" id="KW-0805">Transcription regulation</keyword>
<dbReference type="PANTHER" id="PTHR30204">
    <property type="entry name" value="REDOX-CYCLING DRUG-SENSING TRANSCRIPTIONAL ACTIVATOR SOXR"/>
    <property type="match status" value="1"/>
</dbReference>
<evidence type="ECO:0000313" key="6">
    <source>
        <dbReference type="EMBL" id="MFD1484903.1"/>
    </source>
</evidence>
<dbReference type="SMART" id="SM00422">
    <property type="entry name" value="HTH_MERR"/>
    <property type="match status" value="1"/>
</dbReference>
<gene>
    <name evidence="6" type="ORF">ACFQ5J_06650</name>
</gene>
<reference evidence="7" key="1">
    <citation type="journal article" date="2019" name="Int. J. Syst. Evol. Microbiol.">
        <title>The Global Catalogue of Microorganisms (GCM) 10K type strain sequencing project: providing services to taxonomists for standard genome sequencing and annotation.</title>
        <authorList>
            <consortium name="The Broad Institute Genomics Platform"/>
            <consortium name="The Broad Institute Genome Sequencing Center for Infectious Disease"/>
            <person name="Wu L."/>
            <person name="Ma J."/>
        </authorList>
    </citation>
    <scope>NUCLEOTIDE SEQUENCE [LARGE SCALE GENOMIC DNA]</scope>
    <source>
        <strain evidence="7">CCM 8903</strain>
    </source>
</reference>
<evidence type="ECO:0000256" key="1">
    <source>
        <dbReference type="ARBA" id="ARBA00022491"/>
    </source>
</evidence>
<dbReference type="EMBL" id="JBHTON010000017">
    <property type="protein sequence ID" value="MFD1484903.1"/>
    <property type="molecule type" value="Genomic_DNA"/>
</dbReference>
<accession>A0ABW4E704</accession>
<dbReference type="SUPFAM" id="SSF46955">
    <property type="entry name" value="Putative DNA-binding domain"/>
    <property type="match status" value="1"/>
</dbReference>
<keyword evidence="7" id="KW-1185">Reference proteome</keyword>
<evidence type="ECO:0000256" key="3">
    <source>
        <dbReference type="ARBA" id="ARBA00023125"/>
    </source>
</evidence>
<sequence length="266" mass="29782">MLKISDMAKLANTTRRTLIFYDEQGVFKPAQKSDSGYRYYDYKQLYDLMTILGLRNIGLSLEQIKAIQSGGQPALPVLRQAQAKISDQIKKLQRIQAVLDQRLHQQAQTSAPQLYVPEVATLAPATFWCSRKAVDCTEQEVAQLFAEFYQELDAMTLLDTATSGFLTDLPVSDPAGYKDAGFRILKATDQADSADYLPLLEKPAGRYVRVWIENTAAGIDRGLKALKAYCEAQHLQAQDRLWQLNSGDTLVENGATQYGWLEYAVS</sequence>
<evidence type="ECO:0000256" key="4">
    <source>
        <dbReference type="ARBA" id="ARBA00023163"/>
    </source>
</evidence>
<keyword evidence="1" id="KW-0678">Repressor</keyword>
<proteinExistence type="predicted"/>
<dbReference type="Pfam" id="PF13411">
    <property type="entry name" value="MerR_1"/>
    <property type="match status" value="1"/>
</dbReference>
<keyword evidence="3" id="KW-0238">DNA-binding</keyword>
<dbReference type="RefSeq" id="WP_125754062.1">
    <property type="nucleotide sequence ID" value="NZ_JBHTON010000017.1"/>
</dbReference>
<keyword evidence="4" id="KW-0804">Transcription</keyword>
<comment type="caution">
    <text evidence="6">The sequence shown here is derived from an EMBL/GenBank/DDBJ whole genome shotgun (WGS) entry which is preliminary data.</text>
</comment>
<evidence type="ECO:0000256" key="2">
    <source>
        <dbReference type="ARBA" id="ARBA00023015"/>
    </source>
</evidence>
<dbReference type="InterPro" id="IPR000551">
    <property type="entry name" value="MerR-type_HTH_dom"/>
</dbReference>
<organism evidence="6 7">
    <name type="scientific">Lacticaseibacillus baoqingensis</name>
    <dbReference type="NCBI Taxonomy" id="2486013"/>
    <lineage>
        <taxon>Bacteria</taxon>
        <taxon>Bacillati</taxon>
        <taxon>Bacillota</taxon>
        <taxon>Bacilli</taxon>
        <taxon>Lactobacillales</taxon>
        <taxon>Lactobacillaceae</taxon>
        <taxon>Lacticaseibacillus</taxon>
    </lineage>
</organism>
<dbReference type="InterPro" id="IPR047057">
    <property type="entry name" value="MerR_fam"/>
</dbReference>
<dbReference type="Proteomes" id="UP001597252">
    <property type="component" value="Unassembled WGS sequence"/>
</dbReference>
<feature type="domain" description="HTH merR-type" evidence="5">
    <location>
        <begin position="1"/>
        <end position="70"/>
    </location>
</feature>
<dbReference type="PROSITE" id="PS50937">
    <property type="entry name" value="HTH_MERR_2"/>
    <property type="match status" value="1"/>
</dbReference>